<name>A0A1I2VBZ0_9BACT</name>
<feature type="region of interest" description="Disordered" evidence="1">
    <location>
        <begin position="622"/>
        <end position="641"/>
    </location>
</feature>
<feature type="compositionally biased region" description="Polar residues" evidence="1">
    <location>
        <begin position="629"/>
        <end position="641"/>
    </location>
</feature>
<evidence type="ECO:0000256" key="1">
    <source>
        <dbReference type="SAM" id="MobiDB-lite"/>
    </source>
</evidence>
<dbReference type="STRING" id="435880.SAMN04487988_109126"/>
<sequence>MSNIYCAPFRAFNRIEGRPREEELEDALAARVHDPLWMLARQYQFGEFKGEDAGSAIFAKVAVNSVRISNLEFPNGSSPSYSENIPLETQIERLIPQVDLKKAAKWGRKFLQLLDEQGANAPEEDGYNPGQYKNNLLAKFPFEVPELNKDNESVGEEISKARQLSLQQATAFLRALAGRALNGLELWVFLAGDYTKINSLVLAENQSPDKDQFVHLKHRGILEVAASNWIQFVREELNIPVDPEDNCWYQERLEYSFKAKVEEGNGGQTELSAAAYFQGHLDWYSFDVSKENSSSGSEFDESVKTRKVISLIPTEAAFAGMPNSRWWEMEDGSIDLGNLKASDTDIAKILVTQYAMQYSNDWLSIPYDIPTGSFAEVEGIVVRDTFGQNYFIEPAHQAGNDWNDWNMFSLSVEKGEFEKPDFDKRILLPPVVARTMESEPIEEIKLIRDEMANLVWAIESQVPDGLGGSIDGYEAARNFQQILEKLQEEPSAMSRIALPEIDSNSPEAKARTYKAMLKYQLGNTISENWIPFISVHRNGSNREVHFQRASMPRITALFPTHAVRPRTQLLREGINPNDEQLQPLFIDEEEVPRSGVKLTGTYQRTRWYHGKIVTWYGRRKRTGRGEGSSGLNFDQVLENNT</sequence>
<organism evidence="2 3">
    <name type="scientific">Algoriphagus hitonicola</name>
    <dbReference type="NCBI Taxonomy" id="435880"/>
    <lineage>
        <taxon>Bacteria</taxon>
        <taxon>Pseudomonadati</taxon>
        <taxon>Bacteroidota</taxon>
        <taxon>Cytophagia</taxon>
        <taxon>Cytophagales</taxon>
        <taxon>Cyclobacteriaceae</taxon>
        <taxon>Algoriphagus</taxon>
    </lineage>
</organism>
<gene>
    <name evidence="2" type="ORF">SAMN04487988_109126</name>
</gene>
<dbReference type="Proteomes" id="UP000199642">
    <property type="component" value="Unassembled WGS sequence"/>
</dbReference>
<dbReference type="RefSeq" id="WP_092792384.1">
    <property type="nucleotide sequence ID" value="NZ_FOPC01000009.1"/>
</dbReference>
<dbReference type="EMBL" id="FOPC01000009">
    <property type="protein sequence ID" value="SFG86828.1"/>
    <property type="molecule type" value="Genomic_DNA"/>
</dbReference>
<evidence type="ECO:0000313" key="2">
    <source>
        <dbReference type="EMBL" id="SFG86828.1"/>
    </source>
</evidence>
<protein>
    <submittedName>
        <fullName evidence="2">Uncharacterized protein</fullName>
    </submittedName>
</protein>
<keyword evidence="3" id="KW-1185">Reference proteome</keyword>
<evidence type="ECO:0000313" key="3">
    <source>
        <dbReference type="Proteomes" id="UP000199642"/>
    </source>
</evidence>
<proteinExistence type="predicted"/>
<dbReference type="AlphaFoldDB" id="A0A1I2VBZ0"/>
<reference evidence="3" key="1">
    <citation type="submission" date="2016-10" db="EMBL/GenBank/DDBJ databases">
        <authorList>
            <person name="Varghese N."/>
            <person name="Submissions S."/>
        </authorList>
    </citation>
    <scope>NUCLEOTIDE SEQUENCE [LARGE SCALE GENOMIC DNA]</scope>
    <source>
        <strain evidence="3">DSM 19315</strain>
    </source>
</reference>
<accession>A0A1I2VBZ0</accession>
<dbReference type="OrthoDB" id="9763471at2"/>